<feature type="transmembrane region" description="Helical" evidence="8">
    <location>
        <begin position="306"/>
        <end position="328"/>
    </location>
</feature>
<feature type="compositionally biased region" description="Polar residues" evidence="7">
    <location>
        <begin position="258"/>
        <end position="276"/>
    </location>
</feature>
<evidence type="ECO:0000256" key="5">
    <source>
        <dbReference type="ARBA" id="ARBA00022989"/>
    </source>
</evidence>
<dbReference type="OrthoDB" id="2160638at2759"/>
<feature type="transmembrane region" description="Helical" evidence="8">
    <location>
        <begin position="122"/>
        <end position="143"/>
    </location>
</feature>
<dbReference type="Proteomes" id="UP000076584">
    <property type="component" value="Unassembled WGS sequence"/>
</dbReference>
<evidence type="ECO:0000256" key="1">
    <source>
        <dbReference type="ARBA" id="ARBA00004651"/>
    </source>
</evidence>
<keyword evidence="10" id="KW-1185">Reference proteome</keyword>
<evidence type="ECO:0000256" key="8">
    <source>
        <dbReference type="SAM" id="Phobius"/>
    </source>
</evidence>
<proteinExistence type="inferred from homology"/>
<dbReference type="PANTHER" id="PTHR33567">
    <property type="entry name" value="CHROMATE ION TRANSPORTER (EUROFUNG)"/>
    <property type="match status" value="1"/>
</dbReference>
<gene>
    <name evidence="9" type="ORF">CI238_05815</name>
</gene>
<keyword evidence="4 8" id="KW-0812">Transmembrane</keyword>
<evidence type="ECO:0000256" key="2">
    <source>
        <dbReference type="ARBA" id="ARBA00005262"/>
    </source>
</evidence>
<evidence type="ECO:0000313" key="9">
    <source>
        <dbReference type="EMBL" id="KZL79508.1"/>
    </source>
</evidence>
<dbReference type="STRING" id="1573173.A0A161W6M1"/>
<dbReference type="Pfam" id="PF02417">
    <property type="entry name" value="Chromate_transp"/>
    <property type="match status" value="2"/>
</dbReference>
<dbReference type="AlphaFoldDB" id="A0A161W6M1"/>
<keyword evidence="3" id="KW-1003">Cell membrane</keyword>
<comment type="caution">
    <text evidence="9">The sequence shown here is derived from an EMBL/GenBank/DDBJ whole genome shotgun (WGS) entry which is preliminary data.</text>
</comment>
<keyword evidence="6 8" id="KW-0472">Membrane</keyword>
<dbReference type="GO" id="GO:0015109">
    <property type="term" value="F:chromate transmembrane transporter activity"/>
    <property type="evidence" value="ECO:0007669"/>
    <property type="project" value="InterPro"/>
</dbReference>
<dbReference type="PANTHER" id="PTHR33567:SF3">
    <property type="entry name" value="CHROMATE ION TRANSPORTER (EUROFUNG)"/>
    <property type="match status" value="1"/>
</dbReference>
<evidence type="ECO:0000256" key="3">
    <source>
        <dbReference type="ARBA" id="ARBA00022475"/>
    </source>
</evidence>
<feature type="transmembrane region" description="Helical" evidence="8">
    <location>
        <begin position="375"/>
        <end position="401"/>
    </location>
</feature>
<dbReference type="EMBL" id="LFIW01002076">
    <property type="protein sequence ID" value="KZL79508.1"/>
    <property type="molecule type" value="Genomic_DNA"/>
</dbReference>
<evidence type="ECO:0000256" key="7">
    <source>
        <dbReference type="SAM" id="MobiDB-lite"/>
    </source>
</evidence>
<feature type="transmembrane region" description="Helical" evidence="8">
    <location>
        <begin position="407"/>
        <end position="436"/>
    </location>
</feature>
<name>A0A161W6M1_COLIC</name>
<feature type="transmembrane region" description="Helical" evidence="8">
    <location>
        <begin position="86"/>
        <end position="110"/>
    </location>
</feature>
<keyword evidence="5 8" id="KW-1133">Transmembrane helix</keyword>
<evidence type="ECO:0000313" key="10">
    <source>
        <dbReference type="Proteomes" id="UP000076584"/>
    </source>
</evidence>
<dbReference type="InterPro" id="IPR003370">
    <property type="entry name" value="Chromate_transpt"/>
</dbReference>
<dbReference type="GO" id="GO:0005886">
    <property type="term" value="C:plasma membrane"/>
    <property type="evidence" value="ECO:0007669"/>
    <property type="project" value="UniProtKB-SubCell"/>
</dbReference>
<feature type="transmembrane region" description="Helical" evidence="8">
    <location>
        <begin position="340"/>
        <end position="363"/>
    </location>
</feature>
<reference evidence="9 10" key="1">
    <citation type="submission" date="2015-06" db="EMBL/GenBank/DDBJ databases">
        <title>Survival trade-offs in plant roots during colonization by closely related pathogenic and mutualistic fungi.</title>
        <authorList>
            <person name="Hacquard S."/>
            <person name="Kracher B."/>
            <person name="Hiruma K."/>
            <person name="Weinman A."/>
            <person name="Muench P."/>
            <person name="Garrido Oter R."/>
            <person name="Ver Loren van Themaat E."/>
            <person name="Dallerey J.-F."/>
            <person name="Damm U."/>
            <person name="Henrissat B."/>
            <person name="Lespinet O."/>
            <person name="Thon M."/>
            <person name="Kemen E."/>
            <person name="McHardy A.C."/>
            <person name="Schulze-Lefert P."/>
            <person name="O'Connell R.J."/>
        </authorList>
    </citation>
    <scope>NUCLEOTIDE SEQUENCE [LARGE SCALE GENOMIC DNA]</scope>
    <source>
        <strain evidence="9 10">MAFF 238704</strain>
    </source>
</reference>
<comment type="subcellular location">
    <subcellularLocation>
        <location evidence="1">Cell membrane</location>
        <topology evidence="1">Multi-pass membrane protein</topology>
    </subcellularLocation>
</comment>
<accession>A0A161W6M1</accession>
<feature type="transmembrane region" description="Helical" evidence="8">
    <location>
        <begin position="499"/>
        <end position="521"/>
    </location>
</feature>
<feature type="region of interest" description="Disordered" evidence="7">
    <location>
        <begin position="213"/>
        <end position="287"/>
    </location>
</feature>
<evidence type="ECO:0000256" key="4">
    <source>
        <dbReference type="ARBA" id="ARBA00022692"/>
    </source>
</evidence>
<organism evidence="9 10">
    <name type="scientific">Colletotrichum incanum</name>
    <name type="common">Soybean anthracnose fungus</name>
    <dbReference type="NCBI Taxonomy" id="1573173"/>
    <lineage>
        <taxon>Eukaryota</taxon>
        <taxon>Fungi</taxon>
        <taxon>Dikarya</taxon>
        <taxon>Ascomycota</taxon>
        <taxon>Pezizomycotina</taxon>
        <taxon>Sordariomycetes</taxon>
        <taxon>Hypocreomycetidae</taxon>
        <taxon>Glomerellales</taxon>
        <taxon>Glomerellaceae</taxon>
        <taxon>Colletotrichum</taxon>
        <taxon>Colletotrichum spaethianum species complex</taxon>
    </lineage>
</organism>
<protein>
    <submittedName>
        <fullName evidence="9">Chromate transporter</fullName>
    </submittedName>
</protein>
<evidence type="ECO:0000256" key="6">
    <source>
        <dbReference type="ARBA" id="ARBA00023136"/>
    </source>
</evidence>
<comment type="similarity">
    <text evidence="2">Belongs to the chromate ion transporter (CHR) (TC 2.A.51) family.</text>
</comment>
<feature type="compositionally biased region" description="Basic and acidic residues" evidence="7">
    <location>
        <begin position="215"/>
        <end position="227"/>
    </location>
</feature>
<sequence length="526" mass="56403">MLATSWEHSLRANVARAADVLRYNWHLGVTAFGGPPVHFKIFHDRFVKRLRWIDEEMFQELFSISQALSGPASTKMLYCINLIQNGLLGAILAFFVWSLPGALGMYGLSVGVSAIGSSLPRAVYALLSGLNAATVGIIALAAVELSDKAITDKLTRTLVFLSAAAGMMYNALWYFPVLMCAAGCAAVVHDYRWVHKPARRAAGMVRALLGKRRERSSGRDEGVDRGVELQATTTTATDRGKDLGAVGTSSAAVLRPSSPEQRTTASTPSVPRSATPPQEDEVRRSLADSEPRVIPKGFRLNFSWKAGTAVIVAFFATFVGVMIARGVVKDLPILYNLFSNLYLAGTIIFGGGPVVIPLLREYIVAEGWVSPRDFLIGLAIAQSFPGPNFNFAVFLGGLTAINAGHSALVGALVAYIGIFTPGIVLVHGTMGVWGALRSRPWVKAAVRGVNAAAVGLIYTAVYRIWQVGYLDEGFQSGRSLGDDPWWVVVTATAYVGGRYYGVAAPFAILLGAVMGLIRYGVVSGRE</sequence>